<name>A0ABY2H770_9HYPO</name>
<dbReference type="GeneID" id="300575493"/>
<feature type="region of interest" description="Disordered" evidence="1">
    <location>
        <begin position="51"/>
        <end position="82"/>
    </location>
</feature>
<dbReference type="RefSeq" id="XP_073560269.1">
    <property type="nucleotide sequence ID" value="XM_073701043.1"/>
</dbReference>
<reference evidence="2 3" key="1">
    <citation type="submission" date="2018-01" db="EMBL/GenBank/DDBJ databases">
        <title>Genome characterization of the sugarcane-associated fungus Trichoderma ghanense CCMA-1212 and their application in lignocelulose bioconversion.</title>
        <authorList>
            <person name="Steindorff A.S."/>
            <person name="Mendes T.D."/>
            <person name="Vilela E.S.D."/>
            <person name="Rodrigues D.S."/>
            <person name="Formighieri E.F."/>
            <person name="Melo I.S."/>
            <person name="Favaro L.C.L."/>
        </authorList>
    </citation>
    <scope>NUCLEOTIDE SEQUENCE [LARGE SCALE GENOMIC DNA]</scope>
    <source>
        <strain evidence="2 3">CCMA-1212</strain>
    </source>
</reference>
<organism evidence="2 3">
    <name type="scientific">Trichoderma ghanense</name>
    <dbReference type="NCBI Taxonomy" id="65468"/>
    <lineage>
        <taxon>Eukaryota</taxon>
        <taxon>Fungi</taxon>
        <taxon>Dikarya</taxon>
        <taxon>Ascomycota</taxon>
        <taxon>Pezizomycotina</taxon>
        <taxon>Sordariomycetes</taxon>
        <taxon>Hypocreomycetidae</taxon>
        <taxon>Hypocreales</taxon>
        <taxon>Hypocreaceae</taxon>
        <taxon>Trichoderma</taxon>
    </lineage>
</organism>
<dbReference type="Proteomes" id="UP001642720">
    <property type="component" value="Unassembled WGS sequence"/>
</dbReference>
<accession>A0ABY2H770</accession>
<gene>
    <name evidence="2" type="ORF">CCMA1212_003704</name>
</gene>
<proteinExistence type="predicted"/>
<keyword evidence="3" id="KW-1185">Reference proteome</keyword>
<sequence length="183" mass="20674">MLKDHVAECHTSSQRVVRTTIRARVETPVETLIGTPVEILTENPVEVSFRTPIKTPGETHEPGVSLPPSPPETQSPTPPPLPSSCQLALRRLKEQYPYGDKFDCVMELESINLAEESPGQTLAEPSGSNKVWLPRIRCLNCRDYPNEAEAESMAGQSFEFRLDYFKNHLSSWQHWNMARASWD</sequence>
<evidence type="ECO:0000313" key="3">
    <source>
        <dbReference type="Proteomes" id="UP001642720"/>
    </source>
</evidence>
<comment type="caution">
    <text evidence="2">The sequence shown here is derived from an EMBL/GenBank/DDBJ whole genome shotgun (WGS) entry which is preliminary data.</text>
</comment>
<evidence type="ECO:0000256" key="1">
    <source>
        <dbReference type="SAM" id="MobiDB-lite"/>
    </source>
</evidence>
<evidence type="ECO:0000313" key="2">
    <source>
        <dbReference type="EMBL" id="TFB04068.1"/>
    </source>
</evidence>
<protein>
    <submittedName>
        <fullName evidence="2">Uncharacterized protein</fullName>
    </submittedName>
</protein>
<feature type="compositionally biased region" description="Pro residues" evidence="1">
    <location>
        <begin position="65"/>
        <end position="82"/>
    </location>
</feature>
<dbReference type="EMBL" id="PPTA01000004">
    <property type="protein sequence ID" value="TFB04068.1"/>
    <property type="molecule type" value="Genomic_DNA"/>
</dbReference>